<evidence type="ECO:0000256" key="1">
    <source>
        <dbReference type="SAM" id="SignalP"/>
    </source>
</evidence>
<name>A0AA88KLP5_NAELO</name>
<accession>A0AA88KLP5</accession>
<dbReference type="AlphaFoldDB" id="A0AA88KLP5"/>
<evidence type="ECO:0000313" key="2">
    <source>
        <dbReference type="EMBL" id="KAG2386019.1"/>
    </source>
</evidence>
<sequence>MMTKNQSLVLVIFSVLFLLSLSSEMELMTREDSDYIPLSLGYWYSVNSTSTWFEYKLSSPSKTKLTFVFIEGKGAFPDFKMKTTSMNATLYEQFPYPKSSKHLTILSLFNVTFDWQSSVQNSIVFTNIFVFRFGIVNSYANTIRSYIFNGSHFVDLPNEIINSGASGFQWDGLSLENQSIIFGVFAYLFTPQFNSIIPVTGPSIFEFNIPNNNKSSSLSQSIGLSFPYQSCGYKHSPYFSLNDYTPSSKNEMPYGYIA</sequence>
<feature type="chain" id="PRO_5041681902" evidence="1">
    <location>
        <begin position="23"/>
        <end position="258"/>
    </location>
</feature>
<dbReference type="Proteomes" id="UP000816034">
    <property type="component" value="Unassembled WGS sequence"/>
</dbReference>
<reference evidence="2 3" key="1">
    <citation type="journal article" date="2018" name="BMC Genomics">
        <title>The genome of Naegleria lovaniensis, the basis for a comparative approach to unravel pathogenicity factors of the human pathogenic amoeba N. fowleri.</title>
        <authorList>
            <person name="Liechti N."/>
            <person name="Schurch N."/>
            <person name="Bruggmann R."/>
            <person name="Wittwer M."/>
        </authorList>
    </citation>
    <scope>NUCLEOTIDE SEQUENCE [LARGE SCALE GENOMIC DNA]</scope>
    <source>
        <strain evidence="2 3">ATCC 30569</strain>
    </source>
</reference>
<proteinExistence type="predicted"/>
<protein>
    <submittedName>
        <fullName evidence="2">Uncharacterized protein</fullName>
    </submittedName>
</protein>
<dbReference type="RefSeq" id="XP_044550012.1">
    <property type="nucleotide sequence ID" value="XM_044692666.1"/>
</dbReference>
<keyword evidence="1" id="KW-0732">Signal</keyword>
<comment type="caution">
    <text evidence="2">The sequence shown here is derived from an EMBL/GenBank/DDBJ whole genome shotgun (WGS) entry which is preliminary data.</text>
</comment>
<organism evidence="2 3">
    <name type="scientific">Naegleria lovaniensis</name>
    <name type="common">Amoeba</name>
    <dbReference type="NCBI Taxonomy" id="51637"/>
    <lineage>
        <taxon>Eukaryota</taxon>
        <taxon>Discoba</taxon>
        <taxon>Heterolobosea</taxon>
        <taxon>Tetramitia</taxon>
        <taxon>Eutetramitia</taxon>
        <taxon>Vahlkampfiidae</taxon>
        <taxon>Naegleria</taxon>
    </lineage>
</organism>
<dbReference type="EMBL" id="PYSW02000017">
    <property type="protein sequence ID" value="KAG2386019.1"/>
    <property type="molecule type" value="Genomic_DNA"/>
</dbReference>
<feature type="signal peptide" evidence="1">
    <location>
        <begin position="1"/>
        <end position="22"/>
    </location>
</feature>
<evidence type="ECO:0000313" key="3">
    <source>
        <dbReference type="Proteomes" id="UP000816034"/>
    </source>
</evidence>
<gene>
    <name evidence="2" type="ORF">C9374_003168</name>
</gene>
<keyword evidence="3" id="KW-1185">Reference proteome</keyword>
<dbReference type="GeneID" id="68095623"/>